<protein>
    <submittedName>
        <fullName evidence="1">Uncharacterized protein</fullName>
    </submittedName>
</protein>
<dbReference type="EMBL" id="CM042880">
    <property type="protein sequence ID" value="KAI4389229.1"/>
    <property type="molecule type" value="Genomic_DNA"/>
</dbReference>
<organism evidence="1 2">
    <name type="scientific">Melastoma candidum</name>
    <dbReference type="NCBI Taxonomy" id="119954"/>
    <lineage>
        <taxon>Eukaryota</taxon>
        <taxon>Viridiplantae</taxon>
        <taxon>Streptophyta</taxon>
        <taxon>Embryophyta</taxon>
        <taxon>Tracheophyta</taxon>
        <taxon>Spermatophyta</taxon>
        <taxon>Magnoliopsida</taxon>
        <taxon>eudicotyledons</taxon>
        <taxon>Gunneridae</taxon>
        <taxon>Pentapetalae</taxon>
        <taxon>rosids</taxon>
        <taxon>malvids</taxon>
        <taxon>Myrtales</taxon>
        <taxon>Melastomataceae</taxon>
        <taxon>Melastomatoideae</taxon>
        <taxon>Melastomateae</taxon>
        <taxon>Melastoma</taxon>
    </lineage>
</organism>
<evidence type="ECO:0000313" key="1">
    <source>
        <dbReference type="EMBL" id="KAI4389229.1"/>
    </source>
</evidence>
<keyword evidence="2" id="KW-1185">Reference proteome</keyword>
<name>A0ACB9SDT4_9MYRT</name>
<gene>
    <name evidence="1" type="ORF">MLD38_001477</name>
</gene>
<proteinExistence type="predicted"/>
<sequence length="67" mass="7448">MIDGKKLFQARETDREEGTEGEGISRGGERAKIPNSFHFHFHSPPNRIPSLRLHSRSTSASLCLGCP</sequence>
<comment type="caution">
    <text evidence="1">The sequence shown here is derived from an EMBL/GenBank/DDBJ whole genome shotgun (WGS) entry which is preliminary data.</text>
</comment>
<evidence type="ECO:0000313" key="2">
    <source>
        <dbReference type="Proteomes" id="UP001057402"/>
    </source>
</evidence>
<dbReference type="Proteomes" id="UP001057402">
    <property type="component" value="Chromosome 1"/>
</dbReference>
<reference evidence="2" key="1">
    <citation type="journal article" date="2023" name="Front. Plant Sci.">
        <title>Chromosomal-level genome assembly of Melastoma candidum provides insights into trichome evolution.</title>
        <authorList>
            <person name="Zhong Y."/>
            <person name="Wu W."/>
            <person name="Sun C."/>
            <person name="Zou P."/>
            <person name="Liu Y."/>
            <person name="Dai S."/>
            <person name="Zhou R."/>
        </authorList>
    </citation>
    <scope>NUCLEOTIDE SEQUENCE [LARGE SCALE GENOMIC DNA]</scope>
</reference>
<accession>A0ACB9SDT4</accession>